<dbReference type="RefSeq" id="WP_183367029.1">
    <property type="nucleotide sequence ID" value="NZ_JACIEZ010000005.1"/>
</dbReference>
<dbReference type="AlphaFoldDB" id="A0A7W6NKS0"/>
<accession>A0A7W6NKS0</accession>
<dbReference type="Pfam" id="PF18480">
    <property type="entry name" value="DUF5615"/>
    <property type="match status" value="1"/>
</dbReference>
<dbReference type="EMBL" id="JACIEZ010000005">
    <property type="protein sequence ID" value="MBB4065750.1"/>
    <property type="molecule type" value="Genomic_DNA"/>
</dbReference>
<protein>
    <submittedName>
        <fullName evidence="2">Putative nuclease of putative toxin-antitoxin system</fullName>
    </submittedName>
</protein>
<comment type="caution">
    <text evidence="2">The sequence shown here is derived from an EMBL/GenBank/DDBJ whole genome shotgun (WGS) entry which is preliminary data.</text>
</comment>
<name>A0A7W6NKS0_9HYPH</name>
<evidence type="ECO:0000313" key="2">
    <source>
        <dbReference type="EMBL" id="MBB4065750.1"/>
    </source>
</evidence>
<dbReference type="Proteomes" id="UP000528286">
    <property type="component" value="Unassembled WGS sequence"/>
</dbReference>
<dbReference type="InterPro" id="IPR041049">
    <property type="entry name" value="DUF5615"/>
</dbReference>
<gene>
    <name evidence="2" type="ORF">GGR23_002957</name>
</gene>
<proteinExistence type="predicted"/>
<evidence type="ECO:0000259" key="1">
    <source>
        <dbReference type="Pfam" id="PF18480"/>
    </source>
</evidence>
<keyword evidence="3" id="KW-1185">Reference proteome</keyword>
<evidence type="ECO:0000313" key="3">
    <source>
        <dbReference type="Proteomes" id="UP000528286"/>
    </source>
</evidence>
<organism evidence="2 3">
    <name type="scientific">Gellertiella hungarica</name>
    <dbReference type="NCBI Taxonomy" id="1572859"/>
    <lineage>
        <taxon>Bacteria</taxon>
        <taxon>Pseudomonadati</taxon>
        <taxon>Pseudomonadota</taxon>
        <taxon>Alphaproteobacteria</taxon>
        <taxon>Hyphomicrobiales</taxon>
        <taxon>Rhizobiaceae</taxon>
        <taxon>Gellertiella</taxon>
    </lineage>
</organism>
<sequence length="133" mass="14802">MTSEKSRLRFFLDEGVPDSVGRKCSDAGHDVIYLRESIATGSPDELVCVAAEKNQAILVACDGDMKQLVKKFGIGNGRFRKLSLVKLSVNSPSAAPRMEQAMSLIEHEWDISTTKAARRVYIEIGDRVIRTFR</sequence>
<feature type="domain" description="DUF5615" evidence="1">
    <location>
        <begin position="9"/>
        <end position="71"/>
    </location>
</feature>
<reference evidence="2 3" key="1">
    <citation type="submission" date="2020-08" db="EMBL/GenBank/DDBJ databases">
        <title>Genomic Encyclopedia of Type Strains, Phase IV (KMG-IV): sequencing the most valuable type-strain genomes for metagenomic binning, comparative biology and taxonomic classification.</title>
        <authorList>
            <person name="Goeker M."/>
        </authorList>
    </citation>
    <scope>NUCLEOTIDE SEQUENCE [LARGE SCALE GENOMIC DNA]</scope>
    <source>
        <strain evidence="2 3">DSM 29853</strain>
    </source>
</reference>